<protein>
    <submittedName>
        <fullName evidence="1">Uncharacterized protein</fullName>
    </submittedName>
</protein>
<evidence type="ECO:0000313" key="2">
    <source>
        <dbReference type="Proteomes" id="UP000516764"/>
    </source>
</evidence>
<dbReference type="Proteomes" id="UP000516764">
    <property type="component" value="Chromosome"/>
</dbReference>
<dbReference type="KEGG" id="phal:H9I45_15070"/>
<accession>A0A7L8AFA1</accession>
<keyword evidence="2" id="KW-1185">Reference proteome</keyword>
<sequence>MIDINKLQEITEKLNRSKLLKGVAYDVLNTFIEQQKEQLNLHDVDKCVLCKNKTDKPTINYCDECLENYNGIE</sequence>
<evidence type="ECO:0000313" key="1">
    <source>
        <dbReference type="EMBL" id="QOD60640.1"/>
    </source>
</evidence>
<dbReference type="RefSeq" id="WP_088355501.1">
    <property type="nucleotide sequence ID" value="NZ_CP061813.1"/>
</dbReference>
<dbReference type="EMBL" id="CP061813">
    <property type="protein sequence ID" value="QOD60640.1"/>
    <property type="molecule type" value="Genomic_DNA"/>
</dbReference>
<gene>
    <name evidence="1" type="ORF">H9I45_15070</name>
</gene>
<dbReference type="AlphaFoldDB" id="A0A7L8AFA1"/>
<reference evidence="1 2" key="1">
    <citation type="journal article" date="2016" name="Int. J. Syst. Evol. Microbiol.">
        <title>Polaribacter haliotis sp. nov., isolated from the gut of abalone Haliotis discus hannai.</title>
        <authorList>
            <person name="Kim Y.O."/>
            <person name="Park I.S."/>
            <person name="Park S."/>
            <person name="Nam B.H."/>
            <person name="Park J.M."/>
            <person name="Kim D.G."/>
            <person name="Yoon J.H."/>
        </authorList>
    </citation>
    <scope>NUCLEOTIDE SEQUENCE [LARGE SCALE GENOMIC DNA]</scope>
    <source>
        <strain evidence="1 2">KCTC 52418</strain>
    </source>
</reference>
<proteinExistence type="predicted"/>
<organism evidence="1 2">
    <name type="scientific">Polaribacter haliotis</name>
    <dbReference type="NCBI Taxonomy" id="1888915"/>
    <lineage>
        <taxon>Bacteria</taxon>
        <taxon>Pseudomonadati</taxon>
        <taxon>Bacteroidota</taxon>
        <taxon>Flavobacteriia</taxon>
        <taxon>Flavobacteriales</taxon>
        <taxon>Flavobacteriaceae</taxon>
    </lineage>
</organism>
<name>A0A7L8AFA1_9FLAO</name>